<proteinExistence type="predicted"/>
<dbReference type="Proteomes" id="UP000254817">
    <property type="component" value="Unassembled WGS sequence"/>
</dbReference>
<dbReference type="EMBL" id="UGAW01000001">
    <property type="protein sequence ID" value="STG51223.1"/>
    <property type="molecule type" value="Genomic_DNA"/>
</dbReference>
<sequence length="82" mass="9611">MIIDTPLGRLDSQHRDKLINHYFPFASHQVVLLSTDTEVDERYFVDQLRDDISHAYEIVFNTHTKSSALKPGYFWELTKEAV</sequence>
<organism evidence="1 2">
    <name type="scientific">Escherichia coli</name>
    <dbReference type="NCBI Taxonomy" id="562"/>
    <lineage>
        <taxon>Bacteria</taxon>
        <taxon>Pseudomonadati</taxon>
        <taxon>Pseudomonadota</taxon>
        <taxon>Gammaproteobacteria</taxon>
        <taxon>Enterobacterales</taxon>
        <taxon>Enterobacteriaceae</taxon>
        <taxon>Escherichia</taxon>
    </lineage>
</organism>
<evidence type="ECO:0000313" key="1">
    <source>
        <dbReference type="EMBL" id="STG51223.1"/>
    </source>
</evidence>
<dbReference type="AlphaFoldDB" id="A0A376MLH9"/>
<gene>
    <name evidence="1" type="ORF">NCTC11112_01657</name>
</gene>
<protein>
    <submittedName>
        <fullName evidence="1">ATPase involved in DNA thiolation</fullName>
    </submittedName>
</protein>
<reference evidence="1 2" key="1">
    <citation type="submission" date="2018-06" db="EMBL/GenBank/DDBJ databases">
        <authorList>
            <consortium name="Pathogen Informatics"/>
            <person name="Doyle S."/>
        </authorList>
    </citation>
    <scope>NUCLEOTIDE SEQUENCE [LARGE SCALE GENOMIC DNA]</scope>
    <source>
        <strain evidence="1 2">NCTC11112</strain>
    </source>
</reference>
<accession>A0A376MLH9</accession>
<name>A0A376MLH9_ECOLX</name>
<evidence type="ECO:0000313" key="2">
    <source>
        <dbReference type="Proteomes" id="UP000254817"/>
    </source>
</evidence>